<dbReference type="EMBL" id="BMAW01057835">
    <property type="protein sequence ID" value="GFT13196.1"/>
    <property type="molecule type" value="Genomic_DNA"/>
</dbReference>
<proteinExistence type="predicted"/>
<keyword evidence="2" id="KW-1185">Reference proteome</keyword>
<sequence>MPWPILHETGHGANKVSVKVDDEPLTAWTKVCSSLWGPAFVNSAAAAQLASTVKTLSLPSSVFFSLPPAVVGKNQEGRGRGGEQTVQ</sequence>
<evidence type="ECO:0000313" key="2">
    <source>
        <dbReference type="Proteomes" id="UP000887013"/>
    </source>
</evidence>
<organism evidence="1 2">
    <name type="scientific">Nephila pilipes</name>
    <name type="common">Giant wood spider</name>
    <name type="synonym">Nephila maculata</name>
    <dbReference type="NCBI Taxonomy" id="299642"/>
    <lineage>
        <taxon>Eukaryota</taxon>
        <taxon>Metazoa</taxon>
        <taxon>Ecdysozoa</taxon>
        <taxon>Arthropoda</taxon>
        <taxon>Chelicerata</taxon>
        <taxon>Arachnida</taxon>
        <taxon>Araneae</taxon>
        <taxon>Araneomorphae</taxon>
        <taxon>Entelegynae</taxon>
        <taxon>Araneoidea</taxon>
        <taxon>Nephilidae</taxon>
        <taxon>Nephila</taxon>
    </lineage>
</organism>
<reference evidence="1" key="1">
    <citation type="submission" date="2020-08" db="EMBL/GenBank/DDBJ databases">
        <title>Multicomponent nature underlies the extraordinary mechanical properties of spider dragline silk.</title>
        <authorList>
            <person name="Kono N."/>
            <person name="Nakamura H."/>
            <person name="Mori M."/>
            <person name="Yoshida Y."/>
            <person name="Ohtoshi R."/>
            <person name="Malay A.D."/>
            <person name="Moran D.A.P."/>
            <person name="Tomita M."/>
            <person name="Numata K."/>
            <person name="Arakawa K."/>
        </authorList>
    </citation>
    <scope>NUCLEOTIDE SEQUENCE</scope>
</reference>
<gene>
    <name evidence="1" type="ORF">NPIL_201231</name>
</gene>
<dbReference type="AlphaFoldDB" id="A0A8X6TI58"/>
<protein>
    <submittedName>
        <fullName evidence="1">Uncharacterized protein</fullName>
    </submittedName>
</protein>
<name>A0A8X6TI58_NEPPI</name>
<dbReference type="Proteomes" id="UP000887013">
    <property type="component" value="Unassembled WGS sequence"/>
</dbReference>
<evidence type="ECO:0000313" key="1">
    <source>
        <dbReference type="EMBL" id="GFT13196.1"/>
    </source>
</evidence>
<accession>A0A8X6TI58</accession>
<comment type="caution">
    <text evidence="1">The sequence shown here is derived from an EMBL/GenBank/DDBJ whole genome shotgun (WGS) entry which is preliminary data.</text>
</comment>